<sequence length="65" mass="7144">MGGARNPDPVKKAATILHDYSDRNPSSRQSCTALTARNFTALTHMACELAQINQDPLIFLIFLPT</sequence>
<evidence type="ECO:0000313" key="1">
    <source>
        <dbReference type="EMBL" id="VXA84514.1"/>
    </source>
</evidence>
<evidence type="ECO:0000313" key="2">
    <source>
        <dbReference type="Proteomes" id="UP000439123"/>
    </source>
</evidence>
<organism evidence="1 2">
    <name type="scientific">Aeromonas veronii</name>
    <dbReference type="NCBI Taxonomy" id="654"/>
    <lineage>
        <taxon>Bacteria</taxon>
        <taxon>Pseudomonadati</taxon>
        <taxon>Pseudomonadota</taxon>
        <taxon>Gammaproteobacteria</taxon>
        <taxon>Aeromonadales</taxon>
        <taxon>Aeromonadaceae</taxon>
        <taxon>Aeromonas</taxon>
    </lineage>
</organism>
<dbReference type="Proteomes" id="UP000439123">
    <property type="component" value="Unassembled WGS sequence"/>
</dbReference>
<protein>
    <submittedName>
        <fullName evidence="1">Uncharacterized protein</fullName>
    </submittedName>
</protein>
<dbReference type="AlphaFoldDB" id="A0A653L150"/>
<proteinExistence type="predicted"/>
<name>A0A653L150_AERVE</name>
<reference evidence="1 2" key="1">
    <citation type="submission" date="2019-10" db="EMBL/GenBank/DDBJ databases">
        <authorList>
            <person name="Karimi E."/>
        </authorList>
    </citation>
    <scope>NUCLEOTIDE SEQUENCE [LARGE SCALE GENOMIC DNA]</scope>
    <source>
        <strain evidence="1">Aeromonas sp. 8C</strain>
    </source>
</reference>
<gene>
    <name evidence="1" type="ORF">AERO8C_170157</name>
</gene>
<accession>A0A653L150</accession>
<dbReference type="EMBL" id="CABWLC010000009">
    <property type="protein sequence ID" value="VXA84514.1"/>
    <property type="molecule type" value="Genomic_DNA"/>
</dbReference>